<dbReference type="Pfam" id="PF12728">
    <property type="entry name" value="HTH_17"/>
    <property type="match status" value="1"/>
</dbReference>
<dbReference type="InterPro" id="IPR041657">
    <property type="entry name" value="HTH_17"/>
</dbReference>
<evidence type="ECO:0000313" key="4">
    <source>
        <dbReference type="Proteomes" id="UP001239909"/>
    </source>
</evidence>
<evidence type="ECO:0000313" key="3">
    <source>
        <dbReference type="EMBL" id="GMG83944.1"/>
    </source>
</evidence>
<evidence type="ECO:0000259" key="1">
    <source>
        <dbReference type="Pfam" id="PF12727"/>
    </source>
</evidence>
<dbReference type="PANTHER" id="PTHR38431">
    <property type="entry name" value="BLL2305 PROTEIN"/>
    <property type="match status" value="1"/>
</dbReference>
<dbReference type="Gene3D" id="3.40.190.10">
    <property type="entry name" value="Periplasmic binding protein-like II"/>
    <property type="match status" value="1"/>
</dbReference>
<evidence type="ECO:0000259" key="2">
    <source>
        <dbReference type="Pfam" id="PF12728"/>
    </source>
</evidence>
<protein>
    <submittedName>
        <fullName evidence="3">Helix-turn-helix transcriptional regulator</fullName>
    </submittedName>
</protein>
<feature type="domain" description="Helix-turn-helix" evidence="2">
    <location>
        <begin position="13"/>
        <end position="61"/>
    </location>
</feature>
<comment type="caution">
    <text evidence="3">The sequence shown here is derived from an EMBL/GenBank/DDBJ whole genome shotgun (WGS) entry which is preliminary data.</text>
</comment>
<accession>A0ABQ6LL56</accession>
<dbReference type="InterPro" id="IPR024370">
    <property type="entry name" value="PBP_domain"/>
</dbReference>
<sequence>MTQDMGESGGPLYLTTREVAGLLRVKERKVYDLAAAGEIPHRRITGKLLFPRSEIHAWIEGGHTAPAAAGAAAEGPRPAVLAGSHDPLLDWAVREAECGLATLLNGSHDGLDAFAEGRAALAGLHIPEDRNGAAGMGWNIRSVEARGLGGCVLIGWAARARGLLLARGTGAEVRRLADLRGRRIVLRQPGAGAATLMQRLLAEAGLGPADFTAAAGLARTESDAAAAVASGEAEAALGIEAMARQFDLPFRPLVAERFDLLVDRRAFFTPPVQRLMAFARGPRLAEKAAAMGGYDLSGLGAVRWLSP</sequence>
<dbReference type="Pfam" id="PF12727">
    <property type="entry name" value="PBP_like"/>
    <property type="match status" value="1"/>
</dbReference>
<dbReference type="SUPFAM" id="SSF53850">
    <property type="entry name" value="Periplasmic binding protein-like II"/>
    <property type="match status" value="1"/>
</dbReference>
<dbReference type="PANTHER" id="PTHR38431:SF1">
    <property type="entry name" value="BLL2305 PROTEIN"/>
    <property type="match status" value="1"/>
</dbReference>
<keyword evidence="4" id="KW-1185">Reference proteome</keyword>
<gene>
    <name evidence="3" type="ORF">LNKW23_31580</name>
</gene>
<dbReference type="Proteomes" id="UP001239909">
    <property type="component" value="Unassembled WGS sequence"/>
</dbReference>
<organism evidence="3 4">
    <name type="scientific">Paralimibaculum aggregatum</name>
    <dbReference type="NCBI Taxonomy" id="3036245"/>
    <lineage>
        <taxon>Bacteria</taxon>
        <taxon>Pseudomonadati</taxon>
        <taxon>Pseudomonadota</taxon>
        <taxon>Alphaproteobacteria</taxon>
        <taxon>Rhodobacterales</taxon>
        <taxon>Paracoccaceae</taxon>
        <taxon>Paralimibaculum</taxon>
    </lineage>
</organism>
<name>A0ABQ6LL56_9RHOB</name>
<dbReference type="InterPro" id="IPR010093">
    <property type="entry name" value="SinI_DNA-bd"/>
</dbReference>
<feature type="domain" description="PBP" evidence="1">
    <location>
        <begin position="96"/>
        <end position="279"/>
    </location>
</feature>
<proteinExistence type="predicted"/>
<dbReference type="NCBIfam" id="TIGR01764">
    <property type="entry name" value="excise"/>
    <property type="match status" value="1"/>
</dbReference>
<reference evidence="3 4" key="1">
    <citation type="submission" date="2023-04" db="EMBL/GenBank/DDBJ databases">
        <title>Marinoamorphus aggregata gen. nov., sp. Nov., isolate from tissue of brittle star Ophioplocus japonicus.</title>
        <authorList>
            <person name="Kawano K."/>
            <person name="Sawayama S."/>
            <person name="Nakagawa S."/>
        </authorList>
    </citation>
    <scope>NUCLEOTIDE SEQUENCE [LARGE SCALE GENOMIC DNA]</scope>
    <source>
        <strain evidence="3 4">NKW23</strain>
    </source>
</reference>
<dbReference type="EMBL" id="BSYI01000026">
    <property type="protein sequence ID" value="GMG83944.1"/>
    <property type="molecule type" value="Genomic_DNA"/>
</dbReference>